<evidence type="ECO:0000256" key="2">
    <source>
        <dbReference type="ARBA" id="ARBA00022606"/>
    </source>
</evidence>
<dbReference type="GO" id="GO:0005886">
    <property type="term" value="C:plasma membrane"/>
    <property type="evidence" value="ECO:0007669"/>
    <property type="project" value="UniProtKB-SubCell"/>
</dbReference>
<evidence type="ECO:0000256" key="7">
    <source>
        <dbReference type="ARBA" id="ARBA00023170"/>
    </source>
</evidence>
<proteinExistence type="inferred from homology"/>
<keyword evidence="8 9" id="KW-0807">Transducer</keyword>
<dbReference type="GO" id="GO:0007165">
    <property type="term" value="P:signal transduction"/>
    <property type="evidence" value="ECO:0007669"/>
    <property type="project" value="UniProtKB-KW"/>
</dbReference>
<keyword evidence="11" id="KW-1185">Reference proteome</keyword>
<evidence type="ECO:0000256" key="3">
    <source>
        <dbReference type="ARBA" id="ARBA00022692"/>
    </source>
</evidence>
<evidence type="ECO:0000313" key="10">
    <source>
        <dbReference type="EMBL" id="CAK1547768.1"/>
    </source>
</evidence>
<accession>A0AAV1JGP3</accession>
<dbReference type="AlphaFoldDB" id="A0AAV1JGP3"/>
<keyword evidence="3 9" id="KW-0812">Transmembrane</keyword>
<name>A0AAV1JGP3_9NEOP</name>
<comment type="caution">
    <text evidence="9">Lacks conserved residue(s) required for the propagation of feature annotation.</text>
</comment>
<dbReference type="InterPro" id="IPR004117">
    <property type="entry name" value="7tm6_olfct_rcpt"/>
</dbReference>
<keyword evidence="4 9" id="KW-0552">Olfaction</keyword>
<evidence type="ECO:0000256" key="8">
    <source>
        <dbReference type="ARBA" id="ARBA00023224"/>
    </source>
</evidence>
<keyword evidence="6 9" id="KW-0472">Membrane</keyword>
<evidence type="ECO:0000256" key="4">
    <source>
        <dbReference type="ARBA" id="ARBA00022725"/>
    </source>
</evidence>
<dbReference type="GO" id="GO:0005549">
    <property type="term" value="F:odorant binding"/>
    <property type="evidence" value="ECO:0007669"/>
    <property type="project" value="InterPro"/>
</dbReference>
<comment type="similarity">
    <text evidence="9">Belongs to the insect chemoreceptor superfamily. Heteromeric odorant receptor channel (TC 1.A.69) family.</text>
</comment>
<gene>
    <name evidence="10" type="ORF">LNINA_LOCUS7222</name>
</gene>
<dbReference type="Proteomes" id="UP001497472">
    <property type="component" value="Unassembled WGS sequence"/>
</dbReference>
<feature type="transmembrane region" description="Helical" evidence="9">
    <location>
        <begin position="267"/>
        <end position="286"/>
    </location>
</feature>
<evidence type="ECO:0000256" key="5">
    <source>
        <dbReference type="ARBA" id="ARBA00022989"/>
    </source>
</evidence>
<evidence type="ECO:0000256" key="1">
    <source>
        <dbReference type="ARBA" id="ARBA00004141"/>
    </source>
</evidence>
<evidence type="ECO:0000256" key="6">
    <source>
        <dbReference type="ARBA" id="ARBA00023136"/>
    </source>
</evidence>
<reference evidence="10 11" key="1">
    <citation type="submission" date="2023-11" db="EMBL/GenBank/DDBJ databases">
        <authorList>
            <person name="Okamura Y."/>
        </authorList>
    </citation>
    <scope>NUCLEOTIDE SEQUENCE [LARGE SCALE GENOMIC DNA]</scope>
</reference>
<evidence type="ECO:0000313" key="11">
    <source>
        <dbReference type="Proteomes" id="UP001497472"/>
    </source>
</evidence>
<dbReference type="Pfam" id="PF02949">
    <property type="entry name" value="7tm_6"/>
    <property type="match status" value="2"/>
</dbReference>
<organism evidence="10 11">
    <name type="scientific">Leptosia nina</name>
    <dbReference type="NCBI Taxonomy" id="320188"/>
    <lineage>
        <taxon>Eukaryota</taxon>
        <taxon>Metazoa</taxon>
        <taxon>Ecdysozoa</taxon>
        <taxon>Arthropoda</taxon>
        <taxon>Hexapoda</taxon>
        <taxon>Insecta</taxon>
        <taxon>Pterygota</taxon>
        <taxon>Neoptera</taxon>
        <taxon>Endopterygota</taxon>
        <taxon>Lepidoptera</taxon>
        <taxon>Glossata</taxon>
        <taxon>Ditrysia</taxon>
        <taxon>Papilionoidea</taxon>
        <taxon>Pieridae</taxon>
        <taxon>Pierinae</taxon>
        <taxon>Leptosia</taxon>
    </lineage>
</organism>
<dbReference type="GO" id="GO:0004984">
    <property type="term" value="F:olfactory receptor activity"/>
    <property type="evidence" value="ECO:0007669"/>
    <property type="project" value="InterPro"/>
</dbReference>
<feature type="transmembrane region" description="Helical" evidence="9">
    <location>
        <begin position="32"/>
        <end position="52"/>
    </location>
</feature>
<keyword evidence="2 9" id="KW-0716">Sensory transduction</keyword>
<comment type="caution">
    <text evidence="10">The sequence shown here is derived from an EMBL/GenBank/DDBJ whole genome shotgun (WGS) entry which is preliminary data.</text>
</comment>
<feature type="transmembrane region" description="Helical" evidence="9">
    <location>
        <begin position="192"/>
        <end position="216"/>
    </location>
</feature>
<dbReference type="PANTHER" id="PTHR21137:SF44">
    <property type="entry name" value="ODORANT RECEPTOR 13A-RELATED"/>
    <property type="match status" value="1"/>
</dbReference>
<feature type="transmembrane region" description="Helical" evidence="9">
    <location>
        <begin position="64"/>
        <end position="87"/>
    </location>
</feature>
<keyword evidence="5 9" id="KW-1133">Transmembrane helix</keyword>
<dbReference type="EMBL" id="CAVLEF010000009">
    <property type="protein sequence ID" value="CAK1547768.1"/>
    <property type="molecule type" value="Genomic_DNA"/>
</dbReference>
<protein>
    <recommendedName>
        <fullName evidence="9">Odorant receptor</fullName>
    </recommendedName>
</protein>
<feature type="transmembrane region" description="Helical" evidence="9">
    <location>
        <begin position="131"/>
        <end position="153"/>
    </location>
</feature>
<dbReference type="PANTHER" id="PTHR21137">
    <property type="entry name" value="ODORANT RECEPTOR"/>
    <property type="match status" value="1"/>
</dbReference>
<evidence type="ECO:0000256" key="9">
    <source>
        <dbReference type="RuleBase" id="RU351113"/>
    </source>
</evidence>
<sequence>MNFENSFKLTKLSFLVSGIDVANKERFYIKSIYYFNIIWLYTDVLGEFYWLYDGVMMGKGFEELSIIVPCCVICFLGTIRSAPLFFYRSNLLAVWNKLRELQPKNESEIEDKENDTEVKIVSHSVKWFSNIVHFMVTANTSVLLAFCLLPLLIMGLDYRKTGEVKYKLPFLVKYFFDPYTPVTWPLVYLHHFFSPLIVMSNLFGADTFFHAFCIYMRMHFKILCNRIENFVTASAEETSKRLRACVLRHQELIALVDQMEQLYSTAFLFNFLISSVLICLSGFNIVSSRVAEAIFKSRWYDADLSIRKSLLIILLRSQKPCSLTAAKFATINLSAFTKILSRSWSYFALLKTMYD</sequence>
<keyword evidence="7 9" id="KW-0675">Receptor</keyword>
<comment type="subcellular location">
    <subcellularLocation>
        <location evidence="9">Cell membrane</location>
        <topology evidence="9">Multi-pass membrane protein</topology>
    </subcellularLocation>
    <subcellularLocation>
        <location evidence="1">Membrane</location>
        <topology evidence="1">Multi-pass membrane protein</topology>
    </subcellularLocation>
</comment>